<evidence type="ECO:0000313" key="2">
    <source>
        <dbReference type="Proteomes" id="UP000799118"/>
    </source>
</evidence>
<dbReference type="SUPFAM" id="SSF52047">
    <property type="entry name" value="RNI-like"/>
    <property type="match status" value="1"/>
</dbReference>
<dbReference type="InterPro" id="IPR032675">
    <property type="entry name" value="LRR_dom_sf"/>
</dbReference>
<proteinExistence type="predicted"/>
<accession>A0A6A4HDC8</accession>
<evidence type="ECO:0008006" key="3">
    <source>
        <dbReference type="Google" id="ProtNLM"/>
    </source>
</evidence>
<evidence type="ECO:0000313" key="1">
    <source>
        <dbReference type="EMBL" id="KAE9395648.1"/>
    </source>
</evidence>
<dbReference type="OrthoDB" id="2914095at2759"/>
<keyword evidence="2" id="KW-1185">Reference proteome</keyword>
<reference evidence="1" key="1">
    <citation type="journal article" date="2019" name="Environ. Microbiol.">
        <title>Fungal ecological strategies reflected in gene transcription - a case study of two litter decomposers.</title>
        <authorList>
            <person name="Barbi F."/>
            <person name="Kohler A."/>
            <person name="Barry K."/>
            <person name="Baskaran P."/>
            <person name="Daum C."/>
            <person name="Fauchery L."/>
            <person name="Ihrmark K."/>
            <person name="Kuo A."/>
            <person name="LaButti K."/>
            <person name="Lipzen A."/>
            <person name="Morin E."/>
            <person name="Grigoriev I.V."/>
            <person name="Henrissat B."/>
            <person name="Lindahl B."/>
            <person name="Martin F."/>
        </authorList>
    </citation>
    <scope>NUCLEOTIDE SEQUENCE</scope>
    <source>
        <strain evidence="1">JB14</strain>
    </source>
</reference>
<dbReference type="EMBL" id="ML769527">
    <property type="protein sequence ID" value="KAE9395648.1"/>
    <property type="molecule type" value="Genomic_DNA"/>
</dbReference>
<dbReference type="Gene3D" id="3.80.10.10">
    <property type="entry name" value="Ribonuclease Inhibitor"/>
    <property type="match status" value="1"/>
</dbReference>
<sequence length="437" mass="49729">MGDTLIDEPTDLSVRLATVFSQMTRVRTFRLMNSAERGPWPALLKAVFTTPSLTCLEIWESPWRRPEEKFTIEALELPQNYSSLQRFVYRVPFSDCFPRESKSYGRRDRVQGSVELSNLRVLASLICDSVEVLELPAELAFLLTHITYPKLRVFSVQGHEPLQLAEWAEILRSARQLREVHLQTPIGFTEWSKTSSNWIESNSIPTAPVPQTHSDDLIMRGLSNLESLTISNPLDPGKELFFQFLPYANLRTFSLKAFPPLSALGARWSGIHSQVLTSSEILCILKGIQLINLSTFEVSYSVDAEDGVMLSHISSSFPSLEKLEIHRYRSLAKYNSEYDPLVSMPDALATATNLQHLMLNLDFPERPYWRDDNLNPERYKVFHGFLESQVASPFTGAIPSLKTLGILCHDAFSSYWDTWEVSKTRKLVSRPPHAMSN</sequence>
<gene>
    <name evidence="1" type="ORF">BT96DRAFT_141738</name>
</gene>
<dbReference type="Proteomes" id="UP000799118">
    <property type="component" value="Unassembled WGS sequence"/>
</dbReference>
<organism evidence="1 2">
    <name type="scientific">Gymnopus androsaceus JB14</name>
    <dbReference type="NCBI Taxonomy" id="1447944"/>
    <lineage>
        <taxon>Eukaryota</taxon>
        <taxon>Fungi</taxon>
        <taxon>Dikarya</taxon>
        <taxon>Basidiomycota</taxon>
        <taxon>Agaricomycotina</taxon>
        <taxon>Agaricomycetes</taxon>
        <taxon>Agaricomycetidae</taxon>
        <taxon>Agaricales</taxon>
        <taxon>Marasmiineae</taxon>
        <taxon>Omphalotaceae</taxon>
        <taxon>Gymnopus</taxon>
    </lineage>
</organism>
<protein>
    <recommendedName>
        <fullName evidence="3">F-box domain-containing protein</fullName>
    </recommendedName>
</protein>
<name>A0A6A4HDC8_9AGAR</name>
<dbReference type="AlphaFoldDB" id="A0A6A4HDC8"/>